<evidence type="ECO:0000259" key="1">
    <source>
        <dbReference type="Pfam" id="PF02752"/>
    </source>
</evidence>
<evidence type="ECO:0000313" key="2">
    <source>
        <dbReference type="EMBL" id="CAF0783774.1"/>
    </source>
</evidence>
<feature type="domain" description="Arrestin C-terminal-like" evidence="1">
    <location>
        <begin position="174"/>
        <end position="299"/>
    </location>
</feature>
<dbReference type="Gene3D" id="2.60.40.640">
    <property type="match status" value="2"/>
</dbReference>
<dbReference type="Proteomes" id="UP000681722">
    <property type="component" value="Unassembled WGS sequence"/>
</dbReference>
<dbReference type="GO" id="GO:0015031">
    <property type="term" value="P:protein transport"/>
    <property type="evidence" value="ECO:0007669"/>
    <property type="project" value="TreeGrafter"/>
</dbReference>
<dbReference type="EMBL" id="CAJNOQ010000295">
    <property type="protein sequence ID" value="CAF0783774.1"/>
    <property type="molecule type" value="Genomic_DNA"/>
</dbReference>
<sequence>MGLNSTKQSSLTNADYSVTLSSTYYRAQQTIQGEFHLNIRTKLRIEKEIRIDLIGELIDKRSKRTAQRQSSTTQSNKNIFFTYPCTLVTSHENGTARTIKHQQITYPFRIPLGNSLPPTCDFKDNFSINYYLDIIHDGHLLPQTHKPLTIGPPQPIVISPQPVQVNGASDLQIICGLQKNFYSSSQCVPITVHINNPKQKQILRMTAQLMQLVQLNANKREYEIFTALLNEIPENNKTTTITTNCEIILPSNLAPTFVTNDQTHPDNLPIVNVQYEFRITAHMKGALATNVKLTLPIGIE</sequence>
<dbReference type="Proteomes" id="UP000663829">
    <property type="component" value="Unassembled WGS sequence"/>
</dbReference>
<dbReference type="PANTHER" id="PTHR11188">
    <property type="entry name" value="ARRESTIN DOMAIN CONTAINING PROTEIN"/>
    <property type="match status" value="1"/>
</dbReference>
<protein>
    <recommendedName>
        <fullName evidence="1">Arrestin C-terminal-like domain-containing protein</fullName>
    </recommendedName>
</protein>
<keyword evidence="4" id="KW-1185">Reference proteome</keyword>
<dbReference type="AlphaFoldDB" id="A0A813RFU9"/>
<dbReference type="GO" id="GO:0005737">
    <property type="term" value="C:cytoplasm"/>
    <property type="evidence" value="ECO:0007669"/>
    <property type="project" value="TreeGrafter"/>
</dbReference>
<accession>A0A813RFU9</accession>
<evidence type="ECO:0000313" key="3">
    <source>
        <dbReference type="EMBL" id="CAF3567320.1"/>
    </source>
</evidence>
<dbReference type="OrthoDB" id="9991648at2759"/>
<dbReference type="InterPro" id="IPR050357">
    <property type="entry name" value="Arrestin_domain-protein"/>
</dbReference>
<dbReference type="Pfam" id="PF02752">
    <property type="entry name" value="Arrestin_C"/>
    <property type="match status" value="2"/>
</dbReference>
<evidence type="ECO:0000313" key="4">
    <source>
        <dbReference type="Proteomes" id="UP000663829"/>
    </source>
</evidence>
<reference evidence="2" key="1">
    <citation type="submission" date="2021-02" db="EMBL/GenBank/DDBJ databases">
        <authorList>
            <person name="Nowell W R."/>
        </authorList>
    </citation>
    <scope>NUCLEOTIDE SEQUENCE</scope>
</reference>
<organism evidence="2 4">
    <name type="scientific">Didymodactylos carnosus</name>
    <dbReference type="NCBI Taxonomy" id="1234261"/>
    <lineage>
        <taxon>Eukaryota</taxon>
        <taxon>Metazoa</taxon>
        <taxon>Spiralia</taxon>
        <taxon>Gnathifera</taxon>
        <taxon>Rotifera</taxon>
        <taxon>Eurotatoria</taxon>
        <taxon>Bdelloidea</taxon>
        <taxon>Philodinida</taxon>
        <taxon>Philodinidae</taxon>
        <taxon>Didymodactylos</taxon>
    </lineage>
</organism>
<dbReference type="InterPro" id="IPR014752">
    <property type="entry name" value="Arrestin-like_C"/>
</dbReference>
<dbReference type="InterPro" id="IPR011022">
    <property type="entry name" value="Arrestin_C-like"/>
</dbReference>
<feature type="domain" description="Arrestin C-terminal-like" evidence="1">
    <location>
        <begin position="15"/>
        <end position="150"/>
    </location>
</feature>
<dbReference type="InterPro" id="IPR014756">
    <property type="entry name" value="Ig_E-set"/>
</dbReference>
<gene>
    <name evidence="2" type="ORF">GPM918_LOCUS2616</name>
    <name evidence="3" type="ORF">SRO942_LOCUS2616</name>
</gene>
<dbReference type="SUPFAM" id="SSF81296">
    <property type="entry name" value="E set domains"/>
    <property type="match status" value="2"/>
</dbReference>
<name>A0A813RFU9_9BILA</name>
<dbReference type="EMBL" id="CAJOBC010000295">
    <property type="protein sequence ID" value="CAF3567320.1"/>
    <property type="molecule type" value="Genomic_DNA"/>
</dbReference>
<comment type="caution">
    <text evidence="2">The sequence shown here is derived from an EMBL/GenBank/DDBJ whole genome shotgun (WGS) entry which is preliminary data.</text>
</comment>
<dbReference type="PANTHER" id="PTHR11188:SF17">
    <property type="entry name" value="FI21816P1"/>
    <property type="match status" value="1"/>
</dbReference>
<proteinExistence type="predicted"/>